<name>A0ABR6BT93_9PSEU</name>
<proteinExistence type="predicted"/>
<dbReference type="RefSeq" id="WP_182839611.1">
    <property type="nucleotide sequence ID" value="NZ_BAAABQ010000005.1"/>
</dbReference>
<dbReference type="InterPro" id="IPR000914">
    <property type="entry name" value="SBP_5_dom"/>
</dbReference>
<feature type="chain" id="PRO_5046540720" evidence="1">
    <location>
        <begin position="26"/>
        <end position="536"/>
    </location>
</feature>
<dbReference type="InterPro" id="IPR030678">
    <property type="entry name" value="Peptide/Ni-bd"/>
</dbReference>
<dbReference type="Pfam" id="PF00496">
    <property type="entry name" value="SBP_bac_5"/>
    <property type="match status" value="1"/>
</dbReference>
<feature type="signal peptide" evidence="1">
    <location>
        <begin position="1"/>
        <end position="25"/>
    </location>
</feature>
<dbReference type="Proteomes" id="UP000517916">
    <property type="component" value="Unassembled WGS sequence"/>
</dbReference>
<dbReference type="PANTHER" id="PTHR30290:SF83">
    <property type="entry name" value="ABC TRANSPORTER SUBSTRATE-BINDING PROTEIN"/>
    <property type="match status" value="1"/>
</dbReference>
<dbReference type="Gene3D" id="3.40.190.10">
    <property type="entry name" value="Periplasmic binding protein-like II"/>
    <property type="match status" value="1"/>
</dbReference>
<dbReference type="PANTHER" id="PTHR30290">
    <property type="entry name" value="PERIPLASMIC BINDING COMPONENT OF ABC TRANSPORTER"/>
    <property type="match status" value="1"/>
</dbReference>
<organism evidence="3 4">
    <name type="scientific">Kutzneria viridogrisea</name>
    <dbReference type="NCBI Taxonomy" id="47990"/>
    <lineage>
        <taxon>Bacteria</taxon>
        <taxon>Bacillati</taxon>
        <taxon>Actinomycetota</taxon>
        <taxon>Actinomycetes</taxon>
        <taxon>Pseudonocardiales</taxon>
        <taxon>Pseudonocardiaceae</taxon>
        <taxon>Kutzneria</taxon>
    </lineage>
</organism>
<evidence type="ECO:0000313" key="3">
    <source>
        <dbReference type="EMBL" id="MBA8929856.1"/>
    </source>
</evidence>
<keyword evidence="1" id="KW-0732">Signal</keyword>
<dbReference type="Gene3D" id="3.90.76.10">
    <property type="entry name" value="Dipeptide-binding Protein, Domain 1"/>
    <property type="match status" value="1"/>
</dbReference>
<protein>
    <submittedName>
        <fullName evidence="3">Oligopeptide transport system substrate-binding protein</fullName>
    </submittedName>
</protein>
<dbReference type="InterPro" id="IPR039424">
    <property type="entry name" value="SBP_5"/>
</dbReference>
<keyword evidence="4" id="KW-1185">Reference proteome</keyword>
<dbReference type="Gene3D" id="3.10.105.10">
    <property type="entry name" value="Dipeptide-binding Protein, Domain 3"/>
    <property type="match status" value="1"/>
</dbReference>
<gene>
    <name evidence="3" type="ORF">BC739_007089</name>
</gene>
<comment type="caution">
    <text evidence="3">The sequence shown here is derived from an EMBL/GenBank/DDBJ whole genome shotgun (WGS) entry which is preliminary data.</text>
</comment>
<dbReference type="PROSITE" id="PS51257">
    <property type="entry name" value="PROKAR_LIPOPROTEIN"/>
    <property type="match status" value="1"/>
</dbReference>
<dbReference type="EMBL" id="JACJID010000006">
    <property type="protein sequence ID" value="MBA8929856.1"/>
    <property type="molecule type" value="Genomic_DNA"/>
</dbReference>
<feature type="domain" description="Solute-binding protein family 5" evidence="2">
    <location>
        <begin position="80"/>
        <end position="457"/>
    </location>
</feature>
<evidence type="ECO:0000259" key="2">
    <source>
        <dbReference type="Pfam" id="PF00496"/>
    </source>
</evidence>
<evidence type="ECO:0000256" key="1">
    <source>
        <dbReference type="SAM" id="SignalP"/>
    </source>
</evidence>
<accession>A0ABR6BT93</accession>
<dbReference type="CDD" id="cd00995">
    <property type="entry name" value="PBP2_NikA_DppA_OppA_like"/>
    <property type="match status" value="1"/>
</dbReference>
<reference evidence="3 4" key="1">
    <citation type="submission" date="2020-08" db="EMBL/GenBank/DDBJ databases">
        <title>Genomic Encyclopedia of Archaeal and Bacterial Type Strains, Phase II (KMG-II): from individual species to whole genera.</title>
        <authorList>
            <person name="Goeker M."/>
        </authorList>
    </citation>
    <scope>NUCLEOTIDE SEQUENCE [LARGE SCALE GENOMIC DNA]</scope>
    <source>
        <strain evidence="3 4">DSM 43850</strain>
    </source>
</reference>
<dbReference type="SUPFAM" id="SSF53850">
    <property type="entry name" value="Periplasmic binding protein-like II"/>
    <property type="match status" value="1"/>
</dbReference>
<evidence type="ECO:0000313" key="4">
    <source>
        <dbReference type="Proteomes" id="UP000517916"/>
    </source>
</evidence>
<dbReference type="PIRSF" id="PIRSF002741">
    <property type="entry name" value="MppA"/>
    <property type="match status" value="1"/>
</dbReference>
<sequence>MGKRKMAAFVAVPAAVALLATGCGGGGSTAGADNSDGAVSIYGTEPQHPLTPGNTNEQGGIRVIDELYAGLVGFDPDNAKPYNLMAESITSSDAKVYDIKIKKGWKFHDGTEVKSHNFVDAWNYAALATNAQINADFFSQIQGFDEVHPDSKDAKPTAQTMSGLKVVGDYEFQVTLKAPFSVFPVKVGYEGFDPLPDVFFKDPKKFEQNPIGNGPMKFVSYTPNQDIKLTRFDGYQGQDAVHFKDLDIKTYSDLNTAYSDLQGGQLDFLDLMPPAALVGDKYKADLQGRALNTTLIDIDTIAVPYYVPGYNNPDLRKAISLSIDRDGIIKQVLNNAYTTANSYFASSLDGNVPNSCEFCKYDPEAAKAAFTKSGFTGKLTIASNSDGGHKEALTAVCNSITKVLGVSCDFVPQTSLGQFRSMITSHQATGMVRSDWSADYPSIENFLNPLYKTGASSNDSTYSNPAVDKLLEQADSTADKDGAIKLYQQAEALIAKDLPSIPLWSEKGTGGYSSKLSAAKLSWKRQPDLSSFRLAS</sequence>